<comment type="caution">
    <text evidence="2">The sequence shown here is derived from an EMBL/GenBank/DDBJ whole genome shotgun (WGS) entry which is preliminary data.</text>
</comment>
<gene>
    <name evidence="2" type="ORF">ACFPIJ_50300</name>
</gene>
<feature type="region of interest" description="Disordered" evidence="1">
    <location>
        <begin position="161"/>
        <end position="229"/>
    </location>
</feature>
<feature type="non-terminal residue" evidence="2">
    <location>
        <position position="229"/>
    </location>
</feature>
<name>A0ABV9WCC2_9ACTN</name>
<evidence type="ECO:0000313" key="3">
    <source>
        <dbReference type="Proteomes" id="UP001595912"/>
    </source>
</evidence>
<accession>A0ABV9WCC2</accession>
<feature type="compositionally biased region" description="Low complexity" evidence="1">
    <location>
        <begin position="207"/>
        <end position="216"/>
    </location>
</feature>
<evidence type="ECO:0000313" key="2">
    <source>
        <dbReference type="EMBL" id="MFC5006004.1"/>
    </source>
</evidence>
<evidence type="ECO:0008006" key="4">
    <source>
        <dbReference type="Google" id="ProtNLM"/>
    </source>
</evidence>
<evidence type="ECO:0000256" key="1">
    <source>
        <dbReference type="SAM" id="MobiDB-lite"/>
    </source>
</evidence>
<dbReference type="EMBL" id="JBHSIU010000087">
    <property type="protein sequence ID" value="MFC5006004.1"/>
    <property type="molecule type" value="Genomic_DNA"/>
</dbReference>
<keyword evidence="3" id="KW-1185">Reference proteome</keyword>
<dbReference type="Proteomes" id="UP001595912">
    <property type="component" value="Unassembled WGS sequence"/>
</dbReference>
<organism evidence="2 3">
    <name type="scientific">Dactylosporangium cerinum</name>
    <dbReference type="NCBI Taxonomy" id="1434730"/>
    <lineage>
        <taxon>Bacteria</taxon>
        <taxon>Bacillati</taxon>
        <taxon>Actinomycetota</taxon>
        <taxon>Actinomycetes</taxon>
        <taxon>Micromonosporales</taxon>
        <taxon>Micromonosporaceae</taxon>
        <taxon>Dactylosporangium</taxon>
    </lineage>
</organism>
<proteinExistence type="predicted"/>
<reference evidence="3" key="1">
    <citation type="journal article" date="2019" name="Int. J. Syst. Evol. Microbiol.">
        <title>The Global Catalogue of Microorganisms (GCM) 10K type strain sequencing project: providing services to taxonomists for standard genome sequencing and annotation.</title>
        <authorList>
            <consortium name="The Broad Institute Genomics Platform"/>
            <consortium name="The Broad Institute Genome Sequencing Center for Infectious Disease"/>
            <person name="Wu L."/>
            <person name="Ma J."/>
        </authorList>
    </citation>
    <scope>NUCLEOTIDE SEQUENCE [LARGE SCALE GENOMIC DNA]</scope>
    <source>
        <strain evidence="3">CGMCC 4.7152</strain>
    </source>
</reference>
<dbReference type="RefSeq" id="WP_380126592.1">
    <property type="nucleotide sequence ID" value="NZ_JBHSIU010000087.1"/>
</dbReference>
<sequence>MLLGSGGAAGRDGGVPAFLLLRLFQLAFEVGPAGRELPQLDALPVRLRRPPGQVLQSTEPRGKNPAPFGEPLLGVAEPPGPGVELTAGGVELPGPLPCLLKQATDPAVLGVEVLAVPGRATVGELPQLVLEPQVVVARVEELLDPFASVAPAVRTAVRLPGGGGPVEHRGRGLQHKPATRLDTTHLDTGCGSGPAADPDTGCSTGRSAGHGSGSAADLDIGASCSADHS</sequence>
<protein>
    <recommendedName>
        <fullName evidence="4">Secreted protein</fullName>
    </recommendedName>
</protein>